<keyword evidence="1" id="KW-0472">Membrane</keyword>
<organism evidence="2 3">
    <name type="scientific">Kiloniella antarctica</name>
    <dbReference type="NCBI Taxonomy" id="1550907"/>
    <lineage>
        <taxon>Bacteria</taxon>
        <taxon>Pseudomonadati</taxon>
        <taxon>Pseudomonadota</taxon>
        <taxon>Alphaproteobacteria</taxon>
        <taxon>Rhodospirillales</taxon>
        <taxon>Kiloniellaceae</taxon>
        <taxon>Kiloniella</taxon>
    </lineage>
</organism>
<gene>
    <name evidence="2" type="ORF">ACFSKO_20750</name>
</gene>
<feature type="transmembrane region" description="Helical" evidence="1">
    <location>
        <begin position="58"/>
        <end position="74"/>
    </location>
</feature>
<sequence length="249" mass="28901">MTNNSMAKYETLKDFPKLYWQWIPLLMLVVMVVGRTIFPDWKDYEYYIESEARGIVENAAFVILAPGVVFGFLAWRMRDALPSKYLGYWLMLCTIAVFIAAGEEASWGQHWFQWATPESLAAINDHNETNFHNTLNGHDTTIKSIIMVGMAIGTIVIPLVIRFGGMAKPALGSSLYWLFPTVVGLPVTIYCLSSRIIRQLFQKWTRLDEYMYFDMDFNELSEFFVACFLFFYLFSFWYRLRQAKAAKVA</sequence>
<dbReference type="EMBL" id="JBHUII010000013">
    <property type="protein sequence ID" value="MFD2208055.1"/>
    <property type="molecule type" value="Genomic_DNA"/>
</dbReference>
<feature type="transmembrane region" description="Helical" evidence="1">
    <location>
        <begin position="20"/>
        <end position="38"/>
    </location>
</feature>
<keyword evidence="1" id="KW-1133">Transmembrane helix</keyword>
<evidence type="ECO:0000313" key="3">
    <source>
        <dbReference type="Proteomes" id="UP001597294"/>
    </source>
</evidence>
<proteinExistence type="predicted"/>
<dbReference type="Proteomes" id="UP001597294">
    <property type="component" value="Unassembled WGS sequence"/>
</dbReference>
<evidence type="ECO:0000256" key="1">
    <source>
        <dbReference type="SAM" id="Phobius"/>
    </source>
</evidence>
<protein>
    <submittedName>
        <fullName evidence="2">Uncharacterized protein</fullName>
    </submittedName>
</protein>
<evidence type="ECO:0000313" key="2">
    <source>
        <dbReference type="EMBL" id="MFD2208055.1"/>
    </source>
</evidence>
<keyword evidence="1" id="KW-0812">Transmembrane</keyword>
<comment type="caution">
    <text evidence="2">The sequence shown here is derived from an EMBL/GenBank/DDBJ whole genome shotgun (WGS) entry which is preliminary data.</text>
</comment>
<keyword evidence="3" id="KW-1185">Reference proteome</keyword>
<feature type="transmembrane region" description="Helical" evidence="1">
    <location>
        <begin position="86"/>
        <end position="102"/>
    </location>
</feature>
<dbReference type="RefSeq" id="WP_380255301.1">
    <property type="nucleotide sequence ID" value="NZ_JBHUII010000013.1"/>
</dbReference>
<name>A0ABW5BT99_9PROT</name>
<reference evidence="3" key="1">
    <citation type="journal article" date="2019" name="Int. J. Syst. Evol. Microbiol.">
        <title>The Global Catalogue of Microorganisms (GCM) 10K type strain sequencing project: providing services to taxonomists for standard genome sequencing and annotation.</title>
        <authorList>
            <consortium name="The Broad Institute Genomics Platform"/>
            <consortium name="The Broad Institute Genome Sequencing Center for Infectious Disease"/>
            <person name="Wu L."/>
            <person name="Ma J."/>
        </authorList>
    </citation>
    <scope>NUCLEOTIDE SEQUENCE [LARGE SCALE GENOMIC DNA]</scope>
    <source>
        <strain evidence="3">CGMCC 4.7192</strain>
    </source>
</reference>
<feature type="transmembrane region" description="Helical" evidence="1">
    <location>
        <begin position="217"/>
        <end position="238"/>
    </location>
</feature>
<accession>A0ABW5BT99</accession>
<feature type="transmembrane region" description="Helical" evidence="1">
    <location>
        <begin position="175"/>
        <end position="197"/>
    </location>
</feature>
<feature type="transmembrane region" description="Helical" evidence="1">
    <location>
        <begin position="144"/>
        <end position="163"/>
    </location>
</feature>